<gene>
    <name evidence="1" type="ORF">D3871_07945</name>
</gene>
<comment type="caution">
    <text evidence="1">The sequence shown here is derived from an EMBL/GenBank/DDBJ whole genome shotgun (WGS) entry which is preliminary data.</text>
</comment>
<dbReference type="Pfam" id="PF08907">
    <property type="entry name" value="DUF1853"/>
    <property type="match status" value="1"/>
</dbReference>
<name>A0A3A3FT49_9BURK</name>
<proteinExistence type="predicted"/>
<reference evidence="2" key="1">
    <citation type="submission" date="2018-09" db="EMBL/GenBank/DDBJ databases">
        <authorList>
            <person name="Zhu H."/>
        </authorList>
    </citation>
    <scope>NUCLEOTIDE SEQUENCE [LARGE SCALE GENOMIC DNA]</scope>
    <source>
        <strain evidence="2">K1R23-30</strain>
    </source>
</reference>
<protein>
    <submittedName>
        <fullName evidence="1">DUF1853 family protein</fullName>
    </submittedName>
</protein>
<organism evidence="1 2">
    <name type="scientific">Noviherbaspirillum saxi</name>
    <dbReference type="NCBI Taxonomy" id="2320863"/>
    <lineage>
        <taxon>Bacteria</taxon>
        <taxon>Pseudomonadati</taxon>
        <taxon>Pseudomonadota</taxon>
        <taxon>Betaproteobacteria</taxon>
        <taxon>Burkholderiales</taxon>
        <taxon>Oxalobacteraceae</taxon>
        <taxon>Noviherbaspirillum</taxon>
    </lineage>
</organism>
<evidence type="ECO:0000313" key="1">
    <source>
        <dbReference type="EMBL" id="RJF98444.1"/>
    </source>
</evidence>
<dbReference type="EMBL" id="QYUO01000001">
    <property type="protein sequence ID" value="RJF98444.1"/>
    <property type="molecule type" value="Genomic_DNA"/>
</dbReference>
<dbReference type="OrthoDB" id="378654at2"/>
<keyword evidence="2" id="KW-1185">Reference proteome</keyword>
<accession>A0A3A3FT49</accession>
<dbReference type="AlphaFoldDB" id="A0A3A3FT49"/>
<evidence type="ECO:0000313" key="2">
    <source>
        <dbReference type="Proteomes" id="UP000265955"/>
    </source>
</evidence>
<dbReference type="Proteomes" id="UP000265955">
    <property type="component" value="Unassembled WGS sequence"/>
</dbReference>
<dbReference type="RefSeq" id="WP_119768396.1">
    <property type="nucleotide sequence ID" value="NZ_QYUO01000001.1"/>
</dbReference>
<dbReference type="InterPro" id="IPR015003">
    <property type="entry name" value="DUF1853"/>
</dbReference>
<sequence>MPASTEPQSFLHPSHQEQFHQRWNHLTDRHVRTLAWLLDAPDLLDATAPEWSGRVASLGPVDQRTAEWLAQLDSSPQALHAYLGVQAFTRLGRYAEKLMAYFLESRNDLVAHGVQVRMGKNATIGEFDFLLRQGEDLVHWEFATKLYLLESSGRGHRADYFVGPNLADTLGAKVRKIMDQQLTLSQHPAAQAHLPEPIARAQALVKGWLFYHGQTPLAALPEGISLAHCRGFWCPLEETAGLKSERYVVLPRLDWLAPAKTRHEDAVDYAELRLMLETHFAGNTSPVLVALLQPCGDVLLEIDRGFIVPDDWQRRAAIRIAKVS</sequence>